<evidence type="ECO:0000313" key="4">
    <source>
        <dbReference type="Proteomes" id="UP000184394"/>
    </source>
</evidence>
<feature type="transmembrane region" description="Helical" evidence="2">
    <location>
        <begin position="67"/>
        <end position="85"/>
    </location>
</feature>
<evidence type="ECO:0000256" key="1">
    <source>
        <dbReference type="SAM" id="MobiDB-lite"/>
    </source>
</evidence>
<sequence length="556" mass="61634">MKKNISDILRSSGDKTIEKIADSYTAADKKTAQRIYSKSLEKMNISADDSEVFTAEQVKHSPVWRPALIVAACIFVICGAVFGLLKMKAPSPKPFVDEPVIVATATTVTNTETVTAENADTTETTAVNAEKTDDTGTRKVDTATTRATAKQSDNVKTTVPANTNTTKAATGMRTTKTTAKTTTAKPATASKTSGTTAYKSMTLAEIEEWESKHWACVMTRERAILEGKISADSPRVTLAQVKQFIAESSNFDEIYRKIRTVQPYYDVNGGSGVNLIEYWVGGSRNDIVMVCPESMNIKHITCSDGDIYGDTARYYELYSEKQVTKIPDNPVKSKYAGELTVNDVLKLAKKGQDLRITDFREFCYSADSFKTSGNMRFIITDRDEWYLVAEKSGNSDILAICNVADNTGNHSIDIIRTNYNDVLKSINDWSLSEGIMAAHTAGTITLDDVVRLHNEKGEYLDPADFSPYLYRTFISDNSDIMKFRVINGDNYKVSKENVVYLTLIPGYGRPLITAILHNANMSLTTDILNTIDPNGDYKTEFDLVMALDCEKPWFLE</sequence>
<feature type="region of interest" description="Disordered" evidence="1">
    <location>
        <begin position="171"/>
        <end position="191"/>
    </location>
</feature>
<evidence type="ECO:0000313" key="3">
    <source>
        <dbReference type="EMBL" id="SHM33301.1"/>
    </source>
</evidence>
<dbReference type="RefSeq" id="WP_072949320.1">
    <property type="nucleotide sequence ID" value="NZ_FRCT01000003.1"/>
</dbReference>
<proteinExistence type="predicted"/>
<evidence type="ECO:0000256" key="2">
    <source>
        <dbReference type="SAM" id="Phobius"/>
    </source>
</evidence>
<dbReference type="EMBL" id="FRCT01000003">
    <property type="protein sequence ID" value="SHM33301.1"/>
    <property type="molecule type" value="Genomic_DNA"/>
</dbReference>
<name>A0A1M7HXL9_RUMFL</name>
<accession>A0A1M7HXL9</accession>
<protein>
    <submittedName>
        <fullName evidence="3">Uncharacterized protein</fullName>
    </submittedName>
</protein>
<gene>
    <name evidence="3" type="ORF">SAMN04487860_103164</name>
</gene>
<organism evidence="3 4">
    <name type="scientific">Ruminococcus flavefaciens</name>
    <dbReference type="NCBI Taxonomy" id="1265"/>
    <lineage>
        <taxon>Bacteria</taxon>
        <taxon>Bacillati</taxon>
        <taxon>Bacillota</taxon>
        <taxon>Clostridia</taxon>
        <taxon>Eubacteriales</taxon>
        <taxon>Oscillospiraceae</taxon>
        <taxon>Ruminococcus</taxon>
    </lineage>
</organism>
<keyword evidence="2" id="KW-0812">Transmembrane</keyword>
<keyword evidence="2" id="KW-0472">Membrane</keyword>
<dbReference type="Proteomes" id="UP000184394">
    <property type="component" value="Unassembled WGS sequence"/>
</dbReference>
<keyword evidence="2" id="KW-1133">Transmembrane helix</keyword>
<dbReference type="OrthoDB" id="9779098at2"/>
<dbReference type="AlphaFoldDB" id="A0A1M7HXL9"/>
<reference evidence="3 4" key="1">
    <citation type="submission" date="2016-11" db="EMBL/GenBank/DDBJ databases">
        <authorList>
            <person name="Jaros S."/>
            <person name="Januszkiewicz K."/>
            <person name="Wedrychowicz H."/>
        </authorList>
    </citation>
    <scope>NUCLEOTIDE SEQUENCE [LARGE SCALE GENOMIC DNA]</scope>
    <source>
        <strain evidence="3 4">Y1</strain>
    </source>
</reference>